<accession>A0AA42LD71</accession>
<dbReference type="AlphaFoldDB" id="A0AA42LD71"/>
<dbReference type="Proteomes" id="UP001159329">
    <property type="component" value="Unassembled WGS sequence"/>
</dbReference>
<evidence type="ECO:0000313" key="2">
    <source>
        <dbReference type="Proteomes" id="UP001159329"/>
    </source>
</evidence>
<evidence type="ECO:0000313" key="1">
    <source>
        <dbReference type="EMBL" id="MDH0562465.1"/>
    </source>
</evidence>
<sequence length="91" mass="10618">MRKWVCKKCGLYKKINANEIKVGRKVHFIKLSNDVHRLNKKEIDRGVVLSRNDHTLVILSNNLLFVVNDTDVYPEDAPVYFVYNMFGTCEC</sequence>
<name>A0AA42LD71_9GAMM</name>
<reference evidence="1" key="1">
    <citation type="submission" date="2022-09" db="EMBL/GenBank/DDBJ databases">
        <title>Intensive care unit water sources are persistently colonized with multi-drug resistant bacteria and are the site of extensive horizontal gene transfer of antibiotic resistance genes.</title>
        <authorList>
            <person name="Diorio-Toth L."/>
        </authorList>
    </citation>
    <scope>NUCLEOTIDE SEQUENCE</scope>
    <source>
        <strain evidence="1">GD04005</strain>
    </source>
</reference>
<gene>
    <name evidence="1" type="ORF">N7644_02095</name>
</gene>
<comment type="caution">
    <text evidence="1">The sequence shown here is derived from an EMBL/GenBank/DDBJ whole genome shotgun (WGS) entry which is preliminary data.</text>
</comment>
<proteinExistence type="predicted"/>
<dbReference type="EMBL" id="JAOEEO010000001">
    <property type="protein sequence ID" value="MDH0562465.1"/>
    <property type="molecule type" value="Genomic_DNA"/>
</dbReference>
<dbReference type="RefSeq" id="WP_262474006.1">
    <property type="nucleotide sequence ID" value="NZ_JAHPRH010000001.1"/>
</dbReference>
<protein>
    <submittedName>
        <fullName evidence="1">Uncharacterized protein</fullName>
    </submittedName>
</protein>
<organism evidence="1 2">
    <name type="scientific">Acinetobacter courvalinii</name>
    <dbReference type="NCBI Taxonomy" id="280147"/>
    <lineage>
        <taxon>Bacteria</taxon>
        <taxon>Pseudomonadati</taxon>
        <taxon>Pseudomonadota</taxon>
        <taxon>Gammaproteobacteria</taxon>
        <taxon>Moraxellales</taxon>
        <taxon>Moraxellaceae</taxon>
        <taxon>Acinetobacter</taxon>
    </lineage>
</organism>